<reference evidence="4 5" key="1">
    <citation type="submission" date="2021-12" db="EMBL/GenBank/DDBJ databases">
        <title>Discovery of the Pendulisporaceae a myxobacterial family with distinct sporulation behavior and unique specialized metabolism.</title>
        <authorList>
            <person name="Garcia R."/>
            <person name="Popoff A."/>
            <person name="Bader C.D."/>
            <person name="Loehr J."/>
            <person name="Walesch S."/>
            <person name="Walt C."/>
            <person name="Boldt J."/>
            <person name="Bunk B."/>
            <person name="Haeckl F.J.F.P.J."/>
            <person name="Gunesch A.P."/>
            <person name="Birkelbach J."/>
            <person name="Nuebel U."/>
            <person name="Pietschmann T."/>
            <person name="Bach T."/>
            <person name="Mueller R."/>
        </authorList>
    </citation>
    <scope>NUCLEOTIDE SEQUENCE [LARGE SCALE GENOMIC DNA]</scope>
    <source>
        <strain evidence="4 5">MSr12523</strain>
    </source>
</reference>
<protein>
    <submittedName>
        <fullName evidence="4">Beta-lactamase family protein</fullName>
    </submittedName>
</protein>
<name>A0ABZ2KGX3_9BACT</name>
<dbReference type="EMBL" id="CP089982">
    <property type="protein sequence ID" value="WXA96305.1"/>
    <property type="molecule type" value="Genomic_DNA"/>
</dbReference>
<feature type="compositionally biased region" description="Gly residues" evidence="1">
    <location>
        <begin position="29"/>
        <end position="39"/>
    </location>
</feature>
<organism evidence="4 5">
    <name type="scientific">Pendulispora brunnea</name>
    <dbReference type="NCBI Taxonomy" id="2905690"/>
    <lineage>
        <taxon>Bacteria</taxon>
        <taxon>Pseudomonadati</taxon>
        <taxon>Myxococcota</taxon>
        <taxon>Myxococcia</taxon>
        <taxon>Myxococcales</taxon>
        <taxon>Sorangiineae</taxon>
        <taxon>Pendulisporaceae</taxon>
        <taxon>Pendulispora</taxon>
    </lineage>
</organism>
<evidence type="ECO:0000259" key="3">
    <source>
        <dbReference type="Pfam" id="PF00144"/>
    </source>
</evidence>
<evidence type="ECO:0000256" key="1">
    <source>
        <dbReference type="SAM" id="MobiDB-lite"/>
    </source>
</evidence>
<evidence type="ECO:0000313" key="5">
    <source>
        <dbReference type="Proteomes" id="UP001379533"/>
    </source>
</evidence>
<keyword evidence="5" id="KW-1185">Reference proteome</keyword>
<dbReference type="SUPFAM" id="SSF56601">
    <property type="entry name" value="beta-lactamase/transpeptidase-like"/>
    <property type="match status" value="1"/>
</dbReference>
<evidence type="ECO:0000313" key="4">
    <source>
        <dbReference type="EMBL" id="WXA96305.1"/>
    </source>
</evidence>
<dbReference type="Proteomes" id="UP001379533">
    <property type="component" value="Chromosome"/>
</dbReference>
<dbReference type="InterPro" id="IPR001466">
    <property type="entry name" value="Beta-lactam-related"/>
</dbReference>
<keyword evidence="2" id="KW-0732">Signal</keyword>
<dbReference type="Gene3D" id="3.40.710.10">
    <property type="entry name" value="DD-peptidase/beta-lactamase superfamily"/>
    <property type="match status" value="1"/>
</dbReference>
<accession>A0ABZ2KGX3</accession>
<dbReference type="PANTHER" id="PTHR46825:SF7">
    <property type="entry name" value="D-ALANYL-D-ALANINE CARBOXYPEPTIDASE"/>
    <property type="match status" value="1"/>
</dbReference>
<proteinExistence type="predicted"/>
<dbReference type="Pfam" id="PF00144">
    <property type="entry name" value="Beta-lactamase"/>
    <property type="match status" value="1"/>
</dbReference>
<sequence length="402" mass="41492">MKKAILLAALALVACSDASGSGDAQNDKGPGGGQNGPGPGSRAPTDSKPPSPLDPPPAGGGSVACDQETAAIQTAMDAAHPTNTDAVATIKTPACGVRFFTSGPAKVDATKLHRVASVTKTYTAGVVLKLVEEGKLSLDASASQWLPSIPGGAAVHVRHLLQHVSGLKPFDNTLGFQACLTFGCTPDRLLSLSFDQGQASQPGTTFAYANVNFVALGVIAEKVAGKPLATLLHEQVLTPIHAEKTFFAGGETVGGTLAIGRDEGGRDATNRLNMTGLYAAGNIAASPGDVLTWIEALGSGTFYGPDLQGEITKFIPFAGTTDYKYGLAMMELQPSASFGGGPGRGHNGDLIPGYHTQAFYFPERQTTVVSIIDYNPPGLAQNPQPIYAVFRAILKTLFSASP</sequence>
<dbReference type="PANTHER" id="PTHR46825">
    <property type="entry name" value="D-ALANYL-D-ALANINE-CARBOXYPEPTIDASE/ENDOPEPTIDASE AMPH"/>
    <property type="match status" value="1"/>
</dbReference>
<feature type="domain" description="Beta-lactamase-related" evidence="3">
    <location>
        <begin position="103"/>
        <end position="373"/>
    </location>
</feature>
<feature type="compositionally biased region" description="Pro residues" evidence="1">
    <location>
        <begin position="47"/>
        <end position="58"/>
    </location>
</feature>
<dbReference type="InterPro" id="IPR012338">
    <property type="entry name" value="Beta-lactam/transpept-like"/>
</dbReference>
<gene>
    <name evidence="4" type="ORF">LZC95_05570</name>
</gene>
<feature type="region of interest" description="Disordered" evidence="1">
    <location>
        <begin position="18"/>
        <end position="64"/>
    </location>
</feature>
<dbReference type="RefSeq" id="WP_394846921.1">
    <property type="nucleotide sequence ID" value="NZ_CP089982.1"/>
</dbReference>
<dbReference type="InterPro" id="IPR050491">
    <property type="entry name" value="AmpC-like"/>
</dbReference>
<evidence type="ECO:0000256" key="2">
    <source>
        <dbReference type="SAM" id="SignalP"/>
    </source>
</evidence>
<dbReference type="PROSITE" id="PS51257">
    <property type="entry name" value="PROKAR_LIPOPROTEIN"/>
    <property type="match status" value="1"/>
</dbReference>
<feature type="chain" id="PRO_5045349060" evidence="2">
    <location>
        <begin position="25"/>
        <end position="402"/>
    </location>
</feature>
<feature type="signal peptide" evidence="2">
    <location>
        <begin position="1"/>
        <end position="24"/>
    </location>
</feature>